<feature type="compositionally biased region" description="Basic and acidic residues" evidence="1">
    <location>
        <begin position="141"/>
        <end position="152"/>
    </location>
</feature>
<feature type="compositionally biased region" description="Acidic residues" evidence="1">
    <location>
        <begin position="179"/>
        <end position="196"/>
    </location>
</feature>
<gene>
    <name evidence="2" type="ORF">EBH_0083590</name>
</gene>
<feature type="compositionally biased region" description="Polar residues" evidence="1">
    <location>
        <begin position="299"/>
        <end position="316"/>
    </location>
</feature>
<sequence length="638" mass="70723">MVGTQSIDEMQHQQHRQQQQHKLQQQQQPERKQQVLVDQFSNAVQSAVVVPAYDGKNNPDYDNGQGKETGEEKGGDDGNDESGGEGDKNDVIDDSDNDDNDANGHTDHSDDTNDDNSDGGDAGDEGAAEEDDNSEDDGDNDDGKNNDNKYGDADDDYDGTGDDNNNVDDGAAAAAAAAADDDNGDDTDREEGEVEETERGTKTETETPETSAGGDEDYDDGDDRRRNLPDDDENDDEDDNDEDDADNENDEDDDEGNSADEGTSAAALAAVAAVVPADYDKPLDGALVVQRQEQKIYIRNSNSSKGKTPRFSSQGGPSYPPYQVAIIVDPPGRMPARLQAEMRERRRRKGRKEQHFQKQFIFTAGKPNAKGAYMVVCKEIYYQGTPSLLLYWMPFLDKSVAGKQQQLQRQQQQQQQNLAEHPFFRLPSVSPSASVRSYTKKAWTSKQKSALSGLNAVLAIRGVLKKQEPLTSEDLLKLLEKLEHLVEYSVRQGQEVVDHIRPAYAVKKLGTALLTTDAMLAAAEVLGDNAKKNEWWQDVIAALPVYRRPTVAAAGRHASQQSLMLVQLLQTALDMYKGGQRPPPLFLVPLKQILLCTEAVRELRKTSWTRFQPDDEEWQLEQAKQQQENVKQQHARQL</sequence>
<reference evidence="2" key="1">
    <citation type="submission" date="2013-10" db="EMBL/GenBank/DDBJ databases">
        <title>Genomic analysis of the causative agents of coccidiosis in chickens.</title>
        <authorList>
            <person name="Reid A.J."/>
            <person name="Blake D."/>
            <person name="Billington K."/>
            <person name="Browne H."/>
            <person name="Dunn M."/>
            <person name="Hung S."/>
            <person name="Kawahara F."/>
            <person name="Miranda-Saavedra D."/>
            <person name="Mourier T."/>
            <person name="Nagra H."/>
            <person name="Otto T.D."/>
            <person name="Rawlings N."/>
            <person name="Sanchez A."/>
            <person name="Sanders M."/>
            <person name="Subramaniam C."/>
            <person name="Tay Y."/>
            <person name="Dear P."/>
            <person name="Doerig C."/>
            <person name="Gruber A."/>
            <person name="Parkinson J."/>
            <person name="Shirley M."/>
            <person name="Wan K.L."/>
            <person name="Berriman M."/>
            <person name="Tomley F."/>
            <person name="Pain A."/>
        </authorList>
    </citation>
    <scope>NUCLEOTIDE SEQUENCE [LARGE SCALE GENOMIC DNA]</scope>
    <source>
        <strain evidence="2">Houghton</strain>
    </source>
</reference>
<proteinExistence type="predicted"/>
<dbReference type="VEuPathDB" id="ToxoDB:EBH_0083590"/>
<dbReference type="EMBL" id="HG711703">
    <property type="protein sequence ID" value="CDJ49475.1"/>
    <property type="molecule type" value="Genomic_DNA"/>
</dbReference>
<evidence type="ECO:0000313" key="2">
    <source>
        <dbReference type="EMBL" id="CDJ49475.1"/>
    </source>
</evidence>
<evidence type="ECO:0000256" key="1">
    <source>
        <dbReference type="SAM" id="MobiDB-lite"/>
    </source>
</evidence>
<feature type="compositionally biased region" description="Acidic residues" evidence="1">
    <location>
        <begin position="92"/>
        <end position="101"/>
    </location>
</feature>
<feature type="compositionally biased region" description="Acidic residues" evidence="1">
    <location>
        <begin position="230"/>
        <end position="258"/>
    </location>
</feature>
<keyword evidence="3" id="KW-1185">Reference proteome</keyword>
<accession>U6LNW5</accession>
<reference evidence="2" key="2">
    <citation type="submission" date="2013-10" db="EMBL/GenBank/DDBJ databases">
        <authorList>
            <person name="Aslett M."/>
        </authorList>
    </citation>
    <scope>NUCLEOTIDE SEQUENCE [LARGE SCALE GENOMIC DNA]</scope>
    <source>
        <strain evidence="2">Houghton</strain>
    </source>
</reference>
<feature type="region of interest" description="Disordered" evidence="1">
    <location>
        <begin position="298"/>
        <end position="319"/>
    </location>
</feature>
<dbReference type="OrthoDB" id="354030at2759"/>
<dbReference type="AlphaFoldDB" id="U6LNW5"/>
<feature type="compositionally biased region" description="Acidic residues" evidence="1">
    <location>
        <begin position="112"/>
        <end position="140"/>
    </location>
</feature>
<feature type="compositionally biased region" description="Low complexity" evidence="1">
    <location>
        <begin position="162"/>
        <end position="178"/>
    </location>
</feature>
<name>U6LNW5_9EIME</name>
<dbReference type="Proteomes" id="UP000030750">
    <property type="component" value="Unassembled WGS sequence"/>
</dbReference>
<feature type="region of interest" description="Disordered" evidence="1">
    <location>
        <begin position="1"/>
        <end position="264"/>
    </location>
</feature>
<organism evidence="2 3">
    <name type="scientific">Eimeria brunetti</name>
    <dbReference type="NCBI Taxonomy" id="51314"/>
    <lineage>
        <taxon>Eukaryota</taxon>
        <taxon>Sar</taxon>
        <taxon>Alveolata</taxon>
        <taxon>Apicomplexa</taxon>
        <taxon>Conoidasida</taxon>
        <taxon>Coccidia</taxon>
        <taxon>Eucoccidiorida</taxon>
        <taxon>Eimeriorina</taxon>
        <taxon>Eimeriidae</taxon>
        <taxon>Eimeria</taxon>
    </lineage>
</organism>
<protein>
    <submittedName>
        <fullName evidence="2">Uncharacterized protein</fullName>
    </submittedName>
</protein>
<evidence type="ECO:0000313" key="3">
    <source>
        <dbReference type="Proteomes" id="UP000030750"/>
    </source>
</evidence>
<feature type="compositionally biased region" description="Basic and acidic residues" evidence="1">
    <location>
        <begin position="102"/>
        <end position="111"/>
    </location>
</feature>